<dbReference type="InterPro" id="IPR015943">
    <property type="entry name" value="WD40/YVTN_repeat-like_dom_sf"/>
</dbReference>
<dbReference type="InterPro" id="IPR005467">
    <property type="entry name" value="His_kinase_dom"/>
</dbReference>
<dbReference type="InterPro" id="IPR018062">
    <property type="entry name" value="HTH_AraC-typ_CS"/>
</dbReference>
<keyword evidence="3 7" id="KW-0597">Phosphoprotein</keyword>
<proteinExistence type="predicted"/>
<sequence>MIKTKSFLYTIIVALCFSVNAFGQYDYVFRHLKTDDGLSNSYVKSILKDSYGFLWVGTEFGLNRYDGYDFKIYSASKEKYNHLLSDNISDLKEDGLGNIWINTISGYIIYLRDKDSFVNDVSNYLKDLGIEIDFEYHIYIDRNQNVWVLGNQQIYVYNTHDKSLKKYHVKSPVKDVLSIEFSDSYKYLYGKVRYGDVLQLEKSTGNQQIIKLPNQVKQNNKLYADSNNGLWLFNEKTDLIYHHKNLKEDWKELPLESMSFAKNNIVLQILDDEKGHIWIGTDHNGVFVYDTVNDTTLNLLHDDEINASIASNNVGCFYQDNRGVMWLGHNKKGISFYHNSFHNFINIENQNSDSKDICSILEDRQGNFWLGTDGNGLYFKEKNKESKIKKLPIPNNAIVSLEEDDKGRIWVGTYLGGLYCYENGVFKNFTKENSKLASNNIWSLKKDRYGNIWIGTLGGGIQSITTEDEIISYKGVNTVLDMYYDGGDKLYAGTDYGLCIVDITTGEQKVYITNKKGTQKFKELVISNIYKDSKDNIWFGDSKGLSIWDVKNDTIHFFDKNKGLCDNIISGIIEDNHNNIWVTTSNGLSVLSVENSTKGILNITSRNFSTKDGLKDNYFNNHSICELSNGDMFFGGTEGYTIVNPNKMAQKNEPLAKVVFTGLSIANKEILVDSVYNGHQLLKHNIEKTKELILSYDDKLISLEFTTGDLLNADKVNYAYKMEGFNQNWVYTQENKITFSSLNPGDYKLMIKASNSDGVWNQETTNMNIVVRPPFYLSKVALIVYVIFFIALILLAIYRTRRHHHLKFEKQKEQLKLDQETHINEMKLRFFTNISHDLRTPLTLIITPLQTILSGNLEDGLRKKISMINKNAEQLLQLINSLLDFRKLDVGAETLQPRLGNFVNFIREICVPFNAYAEERQMSFSFSSEIEKLSMEFDPSKVKKIFFNLLSNAFKYTDNGGSVGVHLYQEENYVCVSVSDSGQGISDVEKKQIFERFYQSSEKQEKTGSGLGLHIVNEYVQMHNGSISVTDNLPQGSNFIFKLPIIEAIDTKEQNTEETLEVEIFETHKEDKQIDHKVLLFVDDNLDLCGFIQDNLSDEYHILIANNGKEALEQLKKNDVHIVVSDVMMPVMSGTELCKQVKNNINWSHIPVILLTARAAEENKLEGLEIGADDYLTKPFNFEMLKLRISKFLEWTNKSHQSFSQKMDVSPAEITITPLDEQLIEKAIKEVEKRISDSDFSVEELSAAVGLSRTHLYKKLMFITGKGPSEFIRTIRLKRGRQLLEESQLQISEIAYAVGFNSPKRFTINFKNEFGVSPSEYLKRFK</sequence>
<dbReference type="PANTHER" id="PTHR43547">
    <property type="entry name" value="TWO-COMPONENT HISTIDINE KINASE"/>
    <property type="match status" value="1"/>
</dbReference>
<name>A0ABT8VTQ2_9FLAO</name>
<keyword evidence="8" id="KW-0812">Transmembrane</keyword>
<feature type="domain" description="HTH araC/xylS-type" evidence="9">
    <location>
        <begin position="1225"/>
        <end position="1324"/>
    </location>
</feature>
<evidence type="ECO:0000256" key="1">
    <source>
        <dbReference type="ARBA" id="ARBA00000085"/>
    </source>
</evidence>
<evidence type="ECO:0000256" key="5">
    <source>
        <dbReference type="ARBA" id="ARBA00023125"/>
    </source>
</evidence>
<dbReference type="SUPFAM" id="SSF50998">
    <property type="entry name" value="Quinoprotein alcohol dehydrogenase-like"/>
    <property type="match status" value="1"/>
</dbReference>
<feature type="domain" description="Histidine kinase" evidence="10">
    <location>
        <begin position="833"/>
        <end position="1047"/>
    </location>
</feature>
<dbReference type="RefSeq" id="WP_302884610.1">
    <property type="nucleotide sequence ID" value="NZ_JAUMIT010000005.1"/>
</dbReference>
<feature type="modified residue" description="4-aspartylphosphate" evidence="7">
    <location>
        <position position="1126"/>
    </location>
</feature>
<keyword evidence="6" id="KW-0804">Transcription</keyword>
<dbReference type="InterPro" id="IPR036890">
    <property type="entry name" value="HATPase_C_sf"/>
</dbReference>
<dbReference type="InterPro" id="IPR036097">
    <property type="entry name" value="HisK_dim/P_sf"/>
</dbReference>
<dbReference type="Gene3D" id="3.30.565.10">
    <property type="entry name" value="Histidine kinase-like ATPase, C-terminal domain"/>
    <property type="match status" value="1"/>
</dbReference>
<organism evidence="12 13">
    <name type="scientific">Wenyingzhuangia gilva</name>
    <dbReference type="NCBI Taxonomy" id="3057677"/>
    <lineage>
        <taxon>Bacteria</taxon>
        <taxon>Pseudomonadati</taxon>
        <taxon>Bacteroidota</taxon>
        <taxon>Flavobacteriia</taxon>
        <taxon>Flavobacteriales</taxon>
        <taxon>Flavobacteriaceae</taxon>
        <taxon>Wenyingzhuangia</taxon>
    </lineage>
</organism>
<evidence type="ECO:0000259" key="11">
    <source>
        <dbReference type="PROSITE" id="PS50110"/>
    </source>
</evidence>
<dbReference type="CDD" id="cd00082">
    <property type="entry name" value="HisKA"/>
    <property type="match status" value="1"/>
</dbReference>
<dbReference type="Gene3D" id="1.10.287.130">
    <property type="match status" value="1"/>
</dbReference>
<dbReference type="Gene3D" id="2.60.40.10">
    <property type="entry name" value="Immunoglobulins"/>
    <property type="match status" value="1"/>
</dbReference>
<dbReference type="PANTHER" id="PTHR43547:SF2">
    <property type="entry name" value="HYBRID SIGNAL TRANSDUCTION HISTIDINE KINASE C"/>
    <property type="match status" value="1"/>
</dbReference>
<dbReference type="InterPro" id="IPR003594">
    <property type="entry name" value="HATPase_dom"/>
</dbReference>
<dbReference type="InterPro" id="IPR009057">
    <property type="entry name" value="Homeodomain-like_sf"/>
</dbReference>
<dbReference type="SUPFAM" id="SSF52172">
    <property type="entry name" value="CheY-like"/>
    <property type="match status" value="1"/>
</dbReference>
<comment type="caution">
    <text evidence="12">The sequence shown here is derived from an EMBL/GenBank/DDBJ whole genome shotgun (WGS) entry which is preliminary data.</text>
</comment>
<dbReference type="Pfam" id="PF07494">
    <property type="entry name" value="Reg_prop"/>
    <property type="match status" value="6"/>
</dbReference>
<keyword evidence="4" id="KW-0805">Transcription regulation</keyword>
<feature type="transmembrane region" description="Helical" evidence="8">
    <location>
        <begin position="776"/>
        <end position="798"/>
    </location>
</feature>
<dbReference type="InterPro" id="IPR003661">
    <property type="entry name" value="HisK_dim/P_dom"/>
</dbReference>
<dbReference type="EC" id="2.7.13.3" evidence="2"/>
<dbReference type="SMART" id="SM00388">
    <property type="entry name" value="HisKA"/>
    <property type="match status" value="1"/>
</dbReference>
<dbReference type="Pfam" id="PF00512">
    <property type="entry name" value="HisKA"/>
    <property type="match status" value="1"/>
</dbReference>
<dbReference type="EMBL" id="JAUMIT010000005">
    <property type="protein sequence ID" value="MDO3695349.1"/>
    <property type="molecule type" value="Genomic_DNA"/>
</dbReference>
<dbReference type="SMART" id="SM00342">
    <property type="entry name" value="HTH_ARAC"/>
    <property type="match status" value="1"/>
</dbReference>
<evidence type="ECO:0000256" key="6">
    <source>
        <dbReference type="ARBA" id="ARBA00023163"/>
    </source>
</evidence>
<evidence type="ECO:0000256" key="7">
    <source>
        <dbReference type="PROSITE-ProRule" id="PRU00169"/>
    </source>
</evidence>
<dbReference type="InterPro" id="IPR011006">
    <property type="entry name" value="CheY-like_superfamily"/>
</dbReference>
<dbReference type="PROSITE" id="PS50110">
    <property type="entry name" value="RESPONSE_REGULATORY"/>
    <property type="match status" value="1"/>
</dbReference>
<dbReference type="SMART" id="SM00448">
    <property type="entry name" value="REC"/>
    <property type="match status" value="1"/>
</dbReference>
<gene>
    <name evidence="12" type="ORF">QVZ41_10915</name>
</gene>
<keyword evidence="8" id="KW-0472">Membrane</keyword>
<dbReference type="CDD" id="cd17574">
    <property type="entry name" value="REC_OmpR"/>
    <property type="match status" value="1"/>
</dbReference>
<keyword evidence="13" id="KW-1185">Reference proteome</keyword>
<dbReference type="SUPFAM" id="SSF47384">
    <property type="entry name" value="Homodimeric domain of signal transducing histidine kinase"/>
    <property type="match status" value="1"/>
</dbReference>
<dbReference type="InterPro" id="IPR011110">
    <property type="entry name" value="Reg_prop"/>
</dbReference>
<dbReference type="Pfam" id="PF12833">
    <property type="entry name" value="HTH_18"/>
    <property type="match status" value="1"/>
</dbReference>
<evidence type="ECO:0000256" key="3">
    <source>
        <dbReference type="ARBA" id="ARBA00022553"/>
    </source>
</evidence>
<keyword evidence="8" id="KW-1133">Transmembrane helix</keyword>
<comment type="catalytic activity">
    <reaction evidence="1">
        <text>ATP + protein L-histidine = ADP + protein N-phospho-L-histidine.</text>
        <dbReference type="EC" id="2.7.13.3"/>
    </reaction>
</comment>
<dbReference type="Proteomes" id="UP001168642">
    <property type="component" value="Unassembled WGS sequence"/>
</dbReference>
<keyword evidence="5" id="KW-0238">DNA-binding</keyword>
<dbReference type="SUPFAM" id="SSF63829">
    <property type="entry name" value="Calcium-dependent phosphotriesterase"/>
    <property type="match status" value="2"/>
</dbReference>
<dbReference type="InterPro" id="IPR018060">
    <property type="entry name" value="HTH_AraC"/>
</dbReference>
<dbReference type="InterPro" id="IPR001789">
    <property type="entry name" value="Sig_transdc_resp-reg_receiver"/>
</dbReference>
<evidence type="ECO:0000259" key="9">
    <source>
        <dbReference type="PROSITE" id="PS01124"/>
    </source>
</evidence>
<dbReference type="CDD" id="cd00075">
    <property type="entry name" value="HATPase"/>
    <property type="match status" value="1"/>
</dbReference>
<dbReference type="Pfam" id="PF07495">
    <property type="entry name" value="Y_Y_Y"/>
    <property type="match status" value="1"/>
</dbReference>
<evidence type="ECO:0000259" key="10">
    <source>
        <dbReference type="PROSITE" id="PS50109"/>
    </source>
</evidence>
<reference evidence="12" key="1">
    <citation type="submission" date="2023-07" db="EMBL/GenBank/DDBJ databases">
        <title>Wenyingzhuangia sp. chi5 genome sequencing and assembly.</title>
        <authorList>
            <person name="Park S."/>
        </authorList>
    </citation>
    <scope>NUCLEOTIDE SEQUENCE</scope>
    <source>
        <strain evidence="12">Chi5</strain>
    </source>
</reference>
<dbReference type="PRINTS" id="PR00344">
    <property type="entry name" value="BCTRLSENSOR"/>
</dbReference>
<dbReference type="Pfam" id="PF02518">
    <property type="entry name" value="HATPase_c"/>
    <property type="match status" value="1"/>
</dbReference>
<dbReference type="PROSITE" id="PS01124">
    <property type="entry name" value="HTH_ARAC_FAMILY_2"/>
    <property type="match status" value="1"/>
</dbReference>
<evidence type="ECO:0000313" key="12">
    <source>
        <dbReference type="EMBL" id="MDO3695349.1"/>
    </source>
</evidence>
<dbReference type="InterPro" id="IPR004358">
    <property type="entry name" value="Sig_transdc_His_kin-like_C"/>
</dbReference>
<dbReference type="InterPro" id="IPR013783">
    <property type="entry name" value="Ig-like_fold"/>
</dbReference>
<dbReference type="Gene3D" id="2.130.10.10">
    <property type="entry name" value="YVTN repeat-like/Quinoprotein amine dehydrogenase"/>
    <property type="match status" value="2"/>
</dbReference>
<evidence type="ECO:0000313" key="13">
    <source>
        <dbReference type="Proteomes" id="UP001168642"/>
    </source>
</evidence>
<dbReference type="InterPro" id="IPR011047">
    <property type="entry name" value="Quinoprotein_ADH-like_sf"/>
</dbReference>
<dbReference type="Gene3D" id="3.40.50.2300">
    <property type="match status" value="1"/>
</dbReference>
<protein>
    <recommendedName>
        <fullName evidence="2">histidine kinase</fullName>
        <ecNumber evidence="2">2.7.13.3</ecNumber>
    </recommendedName>
</protein>
<accession>A0ABT8VTQ2</accession>
<dbReference type="PROSITE" id="PS00041">
    <property type="entry name" value="HTH_ARAC_FAMILY_1"/>
    <property type="match status" value="1"/>
</dbReference>
<dbReference type="SUPFAM" id="SSF55874">
    <property type="entry name" value="ATPase domain of HSP90 chaperone/DNA topoisomerase II/histidine kinase"/>
    <property type="match status" value="1"/>
</dbReference>
<dbReference type="PROSITE" id="PS50109">
    <property type="entry name" value="HIS_KIN"/>
    <property type="match status" value="1"/>
</dbReference>
<dbReference type="SMART" id="SM00387">
    <property type="entry name" value="HATPase_c"/>
    <property type="match status" value="1"/>
</dbReference>
<dbReference type="InterPro" id="IPR011123">
    <property type="entry name" value="Y_Y_Y"/>
</dbReference>
<evidence type="ECO:0000256" key="2">
    <source>
        <dbReference type="ARBA" id="ARBA00012438"/>
    </source>
</evidence>
<dbReference type="Gene3D" id="1.10.10.60">
    <property type="entry name" value="Homeodomain-like"/>
    <property type="match status" value="1"/>
</dbReference>
<dbReference type="Pfam" id="PF00072">
    <property type="entry name" value="Response_reg"/>
    <property type="match status" value="1"/>
</dbReference>
<dbReference type="SUPFAM" id="SSF46689">
    <property type="entry name" value="Homeodomain-like"/>
    <property type="match status" value="1"/>
</dbReference>
<feature type="domain" description="Response regulatory" evidence="11">
    <location>
        <begin position="1078"/>
        <end position="1193"/>
    </location>
</feature>
<evidence type="ECO:0000256" key="4">
    <source>
        <dbReference type="ARBA" id="ARBA00023015"/>
    </source>
</evidence>
<evidence type="ECO:0000256" key="8">
    <source>
        <dbReference type="SAM" id="Phobius"/>
    </source>
</evidence>